<feature type="region of interest" description="Disordered" evidence="1">
    <location>
        <begin position="37"/>
        <end position="89"/>
    </location>
</feature>
<dbReference type="AlphaFoldDB" id="A0A0N4ZGD9"/>
<dbReference type="SUPFAM" id="SSF55797">
    <property type="entry name" value="PR-1-like"/>
    <property type="match status" value="1"/>
</dbReference>
<proteinExistence type="predicted"/>
<feature type="compositionally biased region" description="Basic residues" evidence="1">
    <location>
        <begin position="69"/>
        <end position="83"/>
    </location>
</feature>
<dbReference type="InterPro" id="IPR014044">
    <property type="entry name" value="CAP_dom"/>
</dbReference>
<dbReference type="InterPro" id="IPR035940">
    <property type="entry name" value="CAP_sf"/>
</dbReference>
<evidence type="ECO:0000313" key="4">
    <source>
        <dbReference type="Proteomes" id="UP000038045"/>
    </source>
</evidence>
<evidence type="ECO:0000259" key="3">
    <source>
        <dbReference type="Pfam" id="PF00188"/>
    </source>
</evidence>
<dbReference type="Pfam" id="PF00188">
    <property type="entry name" value="CAP"/>
    <property type="match status" value="1"/>
</dbReference>
<feature type="chain" id="PRO_5005891656" evidence="2">
    <location>
        <begin position="26"/>
        <end position="241"/>
    </location>
</feature>
<dbReference type="Proteomes" id="UP000038045">
    <property type="component" value="Unplaced"/>
</dbReference>
<sequence>MKLYIIFLLFQNIFVLINVIPSIHGLEEVQNALSKKPLNNAPIKKSNKPNSRPTSRRPNKPSTQVTTRRTTRRITRPTTRRTTTRLTPRPITNEQLPAYIFQETNKYRSLHGAKPRTNDRGLLRDSKLCAEERAKRNDKEDKGFFKTPIGVLIVDYAKKGEASKLVGKWYNTNRSYNFRNPQLTDSNALFVTLVYKNSTKMGCGASDNGDTTYVCCLFEIGDILDNDFAKNVSPRRNNGKK</sequence>
<dbReference type="Gene3D" id="3.40.33.10">
    <property type="entry name" value="CAP"/>
    <property type="match status" value="1"/>
</dbReference>
<reference evidence="5" key="1">
    <citation type="submission" date="2017-02" db="UniProtKB">
        <authorList>
            <consortium name="WormBaseParasite"/>
        </authorList>
    </citation>
    <scope>IDENTIFICATION</scope>
</reference>
<dbReference type="WBParaSite" id="PTRK_0000684700.1">
    <property type="protein sequence ID" value="PTRK_0000684700.1"/>
    <property type="gene ID" value="PTRK_0000684700"/>
</dbReference>
<accession>A0A0N4ZGD9</accession>
<evidence type="ECO:0000313" key="5">
    <source>
        <dbReference type="WBParaSite" id="PTRK_0000684700.1"/>
    </source>
</evidence>
<feature type="domain" description="SCP" evidence="3">
    <location>
        <begin position="102"/>
        <end position="218"/>
    </location>
</feature>
<organism evidence="4 5">
    <name type="scientific">Parastrongyloides trichosuri</name>
    <name type="common">Possum-specific nematode worm</name>
    <dbReference type="NCBI Taxonomy" id="131310"/>
    <lineage>
        <taxon>Eukaryota</taxon>
        <taxon>Metazoa</taxon>
        <taxon>Ecdysozoa</taxon>
        <taxon>Nematoda</taxon>
        <taxon>Chromadorea</taxon>
        <taxon>Rhabditida</taxon>
        <taxon>Tylenchina</taxon>
        <taxon>Panagrolaimomorpha</taxon>
        <taxon>Strongyloidoidea</taxon>
        <taxon>Strongyloididae</taxon>
        <taxon>Parastrongyloides</taxon>
    </lineage>
</organism>
<keyword evidence="2" id="KW-0732">Signal</keyword>
<evidence type="ECO:0000256" key="1">
    <source>
        <dbReference type="SAM" id="MobiDB-lite"/>
    </source>
</evidence>
<feature type="signal peptide" evidence="2">
    <location>
        <begin position="1"/>
        <end position="25"/>
    </location>
</feature>
<protein>
    <submittedName>
        <fullName evidence="5">SCP domain-containing protein</fullName>
    </submittedName>
</protein>
<keyword evidence="4" id="KW-1185">Reference proteome</keyword>
<evidence type="ECO:0000256" key="2">
    <source>
        <dbReference type="SAM" id="SignalP"/>
    </source>
</evidence>
<name>A0A0N4ZGD9_PARTI</name>